<sequence>MEALISTFSVRGWPWGVLFVVLSGQPVDRRFPDATLVDGQNGAVQEVRGETIATVSEGSRTCWISDAAVSVDQAAEMTEDIARRGRITELEKTTIGRGEPAVRGRFNETPVLISWTWGPQGGVQYTVRVDP</sequence>
<dbReference type="AlphaFoldDB" id="A0A1M7CKR5"/>
<reference evidence="1 2" key="1">
    <citation type="submission" date="2016-11" db="EMBL/GenBank/DDBJ databases">
        <authorList>
            <person name="Jaros S."/>
            <person name="Januszkiewicz K."/>
            <person name="Wedrychowicz H."/>
        </authorList>
    </citation>
    <scope>NUCLEOTIDE SEQUENCE [LARGE SCALE GENOMIC DNA]</scope>
    <source>
        <strain evidence="1 2">DSM 29589</strain>
    </source>
</reference>
<evidence type="ECO:0000313" key="1">
    <source>
        <dbReference type="EMBL" id="SHL67802.1"/>
    </source>
</evidence>
<protein>
    <submittedName>
        <fullName evidence="1">Uncharacterized protein</fullName>
    </submittedName>
</protein>
<keyword evidence="2" id="KW-1185">Reference proteome</keyword>
<proteinExistence type="predicted"/>
<accession>A0A1M7CKR5</accession>
<dbReference type="EMBL" id="FRBR01000004">
    <property type="protein sequence ID" value="SHL67802.1"/>
    <property type="molecule type" value="Genomic_DNA"/>
</dbReference>
<gene>
    <name evidence="1" type="ORF">SAMN05444398_104279</name>
</gene>
<dbReference type="Proteomes" id="UP000183974">
    <property type="component" value="Unassembled WGS sequence"/>
</dbReference>
<name>A0A1M7CKR5_9RHOB</name>
<evidence type="ECO:0000313" key="2">
    <source>
        <dbReference type="Proteomes" id="UP000183974"/>
    </source>
</evidence>
<organism evidence="1 2">
    <name type="scientific">Roseovarius pacificus</name>
    <dbReference type="NCBI Taxonomy" id="337701"/>
    <lineage>
        <taxon>Bacteria</taxon>
        <taxon>Pseudomonadati</taxon>
        <taxon>Pseudomonadota</taxon>
        <taxon>Alphaproteobacteria</taxon>
        <taxon>Rhodobacterales</taxon>
        <taxon>Roseobacteraceae</taxon>
        <taxon>Roseovarius</taxon>
    </lineage>
</organism>